<dbReference type="InterPro" id="IPR023696">
    <property type="entry name" value="Ureohydrolase_dom_sf"/>
</dbReference>
<evidence type="ECO:0000256" key="1">
    <source>
        <dbReference type="ARBA" id="ARBA00009227"/>
    </source>
</evidence>
<dbReference type="GO" id="GO:0046872">
    <property type="term" value="F:metal ion binding"/>
    <property type="evidence" value="ECO:0007669"/>
    <property type="project" value="UniProtKB-KW"/>
</dbReference>
<evidence type="ECO:0000256" key="5">
    <source>
        <dbReference type="RuleBase" id="RU003684"/>
    </source>
</evidence>
<accession>A0A564FXR3</accession>
<reference evidence="6" key="3">
    <citation type="submission" date="2021-08" db="EMBL/GenBank/DDBJ databases">
        <authorList>
            <person name="Tani A."/>
            <person name="Ola A."/>
            <person name="Ogura Y."/>
            <person name="Katsura K."/>
            <person name="Hayashi T."/>
        </authorList>
    </citation>
    <scope>NUCLEOTIDE SEQUENCE</scope>
    <source>
        <strain evidence="6">DSM 22415</strain>
    </source>
</reference>
<evidence type="ECO:0000313" key="6">
    <source>
        <dbReference type="EMBL" id="GJD57801.1"/>
    </source>
</evidence>
<dbReference type="PANTHER" id="PTHR11358:SF26">
    <property type="entry name" value="GUANIDINO ACID HYDROLASE, MITOCHONDRIAL"/>
    <property type="match status" value="1"/>
</dbReference>
<keyword evidence="3 5" id="KW-0378">Hydrolase</keyword>
<reference evidence="7 8" key="1">
    <citation type="submission" date="2019-06" db="EMBL/GenBank/DDBJ databases">
        <authorList>
            <person name="Rodrigo-Torres L."/>
            <person name="Arahal R. D."/>
            <person name="Lucena T."/>
        </authorList>
    </citation>
    <scope>NUCLEOTIDE SEQUENCE [LARGE SCALE GENOMIC DNA]</scope>
    <source>
        <strain evidence="7 8">SW08-7</strain>
    </source>
</reference>
<dbReference type="Proteomes" id="UP001055303">
    <property type="component" value="Unassembled WGS sequence"/>
</dbReference>
<feature type="binding site" evidence="4">
    <location>
        <position position="173"/>
    </location>
    <ligand>
        <name>Mn(2+)</name>
        <dbReference type="ChEBI" id="CHEBI:29035"/>
        <label>1</label>
    </ligand>
</feature>
<evidence type="ECO:0000256" key="2">
    <source>
        <dbReference type="ARBA" id="ARBA00022723"/>
    </source>
</evidence>
<feature type="binding site" evidence="4">
    <location>
        <position position="265"/>
    </location>
    <ligand>
        <name>Mn(2+)</name>
        <dbReference type="ChEBI" id="CHEBI:29035"/>
        <label>1</label>
    </ligand>
</feature>
<reference evidence="6" key="2">
    <citation type="journal article" date="2021" name="Front. Microbiol.">
        <title>Comprehensive Comparative Genomics and Phenotyping of Methylobacterium Species.</title>
        <authorList>
            <person name="Alessa O."/>
            <person name="Ogura Y."/>
            <person name="Fujitani Y."/>
            <person name="Takami H."/>
            <person name="Hayashi T."/>
            <person name="Sahin N."/>
            <person name="Tani A."/>
        </authorList>
    </citation>
    <scope>NUCLEOTIDE SEQUENCE</scope>
    <source>
        <strain evidence="6">DSM 22415</strain>
    </source>
</reference>
<sequence>MRGRGSAGDVRVPHRVSESDAARIARFRPASGMETPRFSGLPSFMRLPVRAPEAAEGVEIGLVGIPFDGATTNRPGARLGPRAVREASTGTRMVNHASGIAPYALAACADLGDVPVNPIDAAETCRRIEAFFADLRAADIVPLSVGGDHLVSYPVLRALGAGRPLGLVHIDAHSDTDDGQYGGTRLTHGTPFRRAIEDGVLDPRRCVQIGIRGSLDAPDERDWACAQGVRVIAMEEATARGLPEVAAEARAIVGAGPTYLSFDIDVLDPAYAPGTGTPEIGGFTSREALYLVRALRGLDLVGADLVEVAPSLDPAGVTALAGGQIAFEILCLLADAVATRRAQAQAEARAETQANT</sequence>
<evidence type="ECO:0000313" key="9">
    <source>
        <dbReference type="Proteomes" id="UP001055303"/>
    </source>
</evidence>
<dbReference type="InterPro" id="IPR005925">
    <property type="entry name" value="Agmatinase-rel"/>
</dbReference>
<dbReference type="PROSITE" id="PS51409">
    <property type="entry name" value="ARGINASE_2"/>
    <property type="match status" value="1"/>
</dbReference>
<organism evidence="7 8">
    <name type="scientific">Methylobacterium dankookense</name>
    <dbReference type="NCBI Taxonomy" id="560405"/>
    <lineage>
        <taxon>Bacteria</taxon>
        <taxon>Pseudomonadati</taxon>
        <taxon>Pseudomonadota</taxon>
        <taxon>Alphaproteobacteria</taxon>
        <taxon>Hyphomicrobiales</taxon>
        <taxon>Methylobacteriaceae</taxon>
        <taxon>Methylobacterium</taxon>
    </lineage>
</organism>
<dbReference type="InterPro" id="IPR006035">
    <property type="entry name" value="Ureohydrolase"/>
</dbReference>
<keyword evidence="2 4" id="KW-0479">Metal-binding</keyword>
<dbReference type="Proteomes" id="UP000401717">
    <property type="component" value="Unassembled WGS sequence"/>
</dbReference>
<dbReference type="SUPFAM" id="SSF52768">
    <property type="entry name" value="Arginase/deacetylase"/>
    <property type="match status" value="1"/>
</dbReference>
<comment type="similarity">
    <text evidence="1">Belongs to the arginase family. Agmatinase subfamily.</text>
</comment>
<evidence type="ECO:0000313" key="7">
    <source>
        <dbReference type="EMBL" id="VUF12969.1"/>
    </source>
</evidence>
<dbReference type="OrthoDB" id="9788689at2"/>
<name>A0A564FXR3_9HYPH</name>
<dbReference type="PIRSF" id="PIRSF036979">
    <property type="entry name" value="Arginase"/>
    <property type="match status" value="1"/>
</dbReference>
<feature type="binding site" evidence="4">
    <location>
        <position position="175"/>
    </location>
    <ligand>
        <name>Mn(2+)</name>
        <dbReference type="ChEBI" id="CHEBI:29035"/>
        <label>1</label>
    </ligand>
</feature>
<gene>
    <name evidence="7" type="primary">gpuA</name>
    <name evidence="6" type="ORF">IFDJLNFL_3714</name>
    <name evidence="7" type="ORF">MTDSW087_02664</name>
</gene>
<dbReference type="Pfam" id="PF00491">
    <property type="entry name" value="Arginase"/>
    <property type="match status" value="1"/>
</dbReference>
<dbReference type="EMBL" id="BPQI01000120">
    <property type="protein sequence ID" value="GJD57801.1"/>
    <property type="molecule type" value="Genomic_DNA"/>
</dbReference>
<dbReference type="EMBL" id="CABFVH010000015">
    <property type="protein sequence ID" value="VUF12969.1"/>
    <property type="molecule type" value="Genomic_DNA"/>
</dbReference>
<dbReference type="InterPro" id="IPR020855">
    <property type="entry name" value="Ureohydrolase_Mn_BS"/>
</dbReference>
<evidence type="ECO:0000313" key="8">
    <source>
        <dbReference type="Proteomes" id="UP000401717"/>
    </source>
</evidence>
<dbReference type="NCBIfam" id="TIGR01230">
    <property type="entry name" value="agmatinase"/>
    <property type="match status" value="1"/>
</dbReference>
<dbReference type="PROSITE" id="PS01053">
    <property type="entry name" value="ARGINASE_1"/>
    <property type="match status" value="1"/>
</dbReference>
<dbReference type="CDD" id="cd11592">
    <property type="entry name" value="Agmatinase_PAH"/>
    <property type="match status" value="1"/>
</dbReference>
<feature type="binding site" evidence="4">
    <location>
        <position position="149"/>
    </location>
    <ligand>
        <name>Mn(2+)</name>
        <dbReference type="ChEBI" id="CHEBI:29035"/>
        <label>1</label>
    </ligand>
</feature>
<evidence type="ECO:0000256" key="3">
    <source>
        <dbReference type="ARBA" id="ARBA00022801"/>
    </source>
</evidence>
<dbReference type="EC" id="3.5.3.17" evidence="7"/>
<keyword evidence="9" id="KW-1185">Reference proteome</keyword>
<dbReference type="Gene3D" id="3.40.800.10">
    <property type="entry name" value="Ureohydrolase domain"/>
    <property type="match status" value="1"/>
</dbReference>
<comment type="cofactor">
    <cofactor evidence="4">
        <name>Mn(2+)</name>
        <dbReference type="ChEBI" id="CHEBI:29035"/>
    </cofactor>
    <text evidence="4">Binds 2 manganese ions per subunit.</text>
</comment>
<protein>
    <submittedName>
        <fullName evidence="7">Guanidinopropionase</fullName>
        <ecNumber evidence="7">3.5.3.17</ecNumber>
    </submittedName>
</protein>
<proteinExistence type="inferred from homology"/>
<dbReference type="GO" id="GO:0033389">
    <property type="term" value="P:putrescine biosynthetic process from arginine, via agmatine"/>
    <property type="evidence" value="ECO:0007669"/>
    <property type="project" value="TreeGrafter"/>
</dbReference>
<dbReference type="GO" id="GO:0047972">
    <property type="term" value="F:guanidinopropionase activity"/>
    <property type="evidence" value="ECO:0007669"/>
    <property type="project" value="UniProtKB-EC"/>
</dbReference>
<dbReference type="GO" id="GO:0008783">
    <property type="term" value="F:agmatinase activity"/>
    <property type="evidence" value="ECO:0007669"/>
    <property type="project" value="TreeGrafter"/>
</dbReference>
<keyword evidence="4" id="KW-0464">Manganese</keyword>
<dbReference type="PANTHER" id="PTHR11358">
    <property type="entry name" value="ARGINASE/AGMATINASE"/>
    <property type="match status" value="1"/>
</dbReference>
<dbReference type="AlphaFoldDB" id="A0A564FXR3"/>
<feature type="binding site" evidence="4">
    <location>
        <position position="263"/>
    </location>
    <ligand>
        <name>Mn(2+)</name>
        <dbReference type="ChEBI" id="CHEBI:29035"/>
        <label>1</label>
    </ligand>
</feature>
<evidence type="ECO:0000256" key="4">
    <source>
        <dbReference type="PIRSR" id="PIRSR036979-1"/>
    </source>
</evidence>
<dbReference type="PRINTS" id="PR00116">
    <property type="entry name" value="ARGINASE"/>
</dbReference>
<feature type="binding site" evidence="4">
    <location>
        <position position="171"/>
    </location>
    <ligand>
        <name>Mn(2+)</name>
        <dbReference type="ChEBI" id="CHEBI:29035"/>
        <label>1</label>
    </ligand>
</feature>